<sequence>MYGCIRKLVFFFAAFAGTQLLTLAHYRHLLDYLKLWRQIKVGVSTAGAFGTGVEPHSGGLSVEVEACDCAAGQGSGRGQSEMRKHSAHRRTAALTQFHSQSSRNRVGDGRADTNAVQVRVAVAVSPDLTHFTELALLSLMGKLFVMLYKCSFPHRDPGSS</sequence>
<name>A0A4Z2JJJ6_9TELE</name>
<proteinExistence type="predicted"/>
<accession>A0A4Z2JJJ6</accession>
<protein>
    <submittedName>
        <fullName evidence="1">Uncharacterized protein</fullName>
    </submittedName>
</protein>
<evidence type="ECO:0000313" key="2">
    <source>
        <dbReference type="Proteomes" id="UP000314294"/>
    </source>
</evidence>
<dbReference type="Proteomes" id="UP000314294">
    <property type="component" value="Unassembled WGS sequence"/>
</dbReference>
<keyword evidence="2" id="KW-1185">Reference proteome</keyword>
<dbReference type="AlphaFoldDB" id="A0A4Z2JJJ6"/>
<comment type="caution">
    <text evidence="1">The sequence shown here is derived from an EMBL/GenBank/DDBJ whole genome shotgun (WGS) entry which is preliminary data.</text>
</comment>
<organism evidence="1 2">
    <name type="scientific">Liparis tanakae</name>
    <name type="common">Tanaka's snailfish</name>
    <dbReference type="NCBI Taxonomy" id="230148"/>
    <lineage>
        <taxon>Eukaryota</taxon>
        <taxon>Metazoa</taxon>
        <taxon>Chordata</taxon>
        <taxon>Craniata</taxon>
        <taxon>Vertebrata</taxon>
        <taxon>Euteleostomi</taxon>
        <taxon>Actinopterygii</taxon>
        <taxon>Neopterygii</taxon>
        <taxon>Teleostei</taxon>
        <taxon>Neoteleostei</taxon>
        <taxon>Acanthomorphata</taxon>
        <taxon>Eupercaria</taxon>
        <taxon>Perciformes</taxon>
        <taxon>Cottioidei</taxon>
        <taxon>Cottales</taxon>
        <taxon>Liparidae</taxon>
        <taxon>Liparis</taxon>
    </lineage>
</organism>
<reference evidence="1 2" key="1">
    <citation type="submission" date="2019-03" db="EMBL/GenBank/DDBJ databases">
        <title>First draft genome of Liparis tanakae, snailfish: a comprehensive survey of snailfish specific genes.</title>
        <authorList>
            <person name="Kim W."/>
            <person name="Song I."/>
            <person name="Jeong J.-H."/>
            <person name="Kim D."/>
            <person name="Kim S."/>
            <person name="Ryu S."/>
            <person name="Song J.Y."/>
            <person name="Lee S.K."/>
        </authorList>
    </citation>
    <scope>NUCLEOTIDE SEQUENCE [LARGE SCALE GENOMIC DNA]</scope>
    <source>
        <tissue evidence="1">Muscle</tissue>
    </source>
</reference>
<evidence type="ECO:0000313" key="1">
    <source>
        <dbReference type="EMBL" id="TNN89402.1"/>
    </source>
</evidence>
<gene>
    <name evidence="1" type="ORF">EYF80_000005</name>
</gene>
<dbReference type="EMBL" id="SRLO01000001">
    <property type="protein sequence ID" value="TNN89402.1"/>
    <property type="molecule type" value="Genomic_DNA"/>
</dbReference>